<reference evidence="2" key="1">
    <citation type="submission" date="2016-10" db="EMBL/GenBank/DDBJ databases">
        <authorList>
            <person name="Varghese N."/>
            <person name="Submissions S."/>
        </authorList>
    </citation>
    <scope>NUCLEOTIDE SEQUENCE [LARGE SCALE GENOMIC DNA]</scope>
    <source>
        <strain evidence="2">CGMCC 4.3530</strain>
    </source>
</reference>
<dbReference type="AlphaFoldDB" id="A0A1H3KX34"/>
<dbReference type="STRING" id="418495.SAMN05216215_102966"/>
<proteinExistence type="predicted"/>
<dbReference type="Proteomes" id="UP000199529">
    <property type="component" value="Unassembled WGS sequence"/>
</dbReference>
<name>A0A1H3KX34_9PSEU</name>
<dbReference type="OrthoDB" id="5196273at2"/>
<evidence type="ECO:0000313" key="1">
    <source>
        <dbReference type="EMBL" id="SDY56807.1"/>
    </source>
</evidence>
<keyword evidence="2" id="KW-1185">Reference proteome</keyword>
<protein>
    <submittedName>
        <fullName evidence="1">Uncharacterized protein</fullName>
    </submittedName>
</protein>
<organism evidence="1 2">
    <name type="scientific">Saccharopolyspora shandongensis</name>
    <dbReference type="NCBI Taxonomy" id="418495"/>
    <lineage>
        <taxon>Bacteria</taxon>
        <taxon>Bacillati</taxon>
        <taxon>Actinomycetota</taxon>
        <taxon>Actinomycetes</taxon>
        <taxon>Pseudonocardiales</taxon>
        <taxon>Pseudonocardiaceae</taxon>
        <taxon>Saccharopolyspora</taxon>
    </lineage>
</organism>
<sequence>MRPRHDPRSHIILTAWLCPGCDVAGRSAPENEPECWNCGGPVVVTARPSVPAAEPAAGSPANS</sequence>
<gene>
    <name evidence="1" type="ORF">SAMN05216215_102966</name>
</gene>
<dbReference type="EMBL" id="FNOK01000029">
    <property type="protein sequence ID" value="SDY56807.1"/>
    <property type="molecule type" value="Genomic_DNA"/>
</dbReference>
<dbReference type="RefSeq" id="WP_143061115.1">
    <property type="nucleotide sequence ID" value="NZ_FNOK01000029.1"/>
</dbReference>
<evidence type="ECO:0000313" key="2">
    <source>
        <dbReference type="Proteomes" id="UP000199529"/>
    </source>
</evidence>
<accession>A0A1H3KX34</accession>